<dbReference type="PANTHER" id="PTHR11693:SF22">
    <property type="entry name" value="ATP SYNTHASE SUBUNIT GAMMA, MITOCHONDRIAL"/>
    <property type="match status" value="1"/>
</dbReference>
<evidence type="ECO:0000313" key="13">
    <source>
        <dbReference type="EMBL" id="JAQ02030.1"/>
    </source>
</evidence>
<proteinExistence type="inferred from homology"/>
<comment type="similarity">
    <text evidence="2">Belongs to the ATPase gamma chain family.</text>
</comment>
<dbReference type="GO" id="GO:0046933">
    <property type="term" value="F:proton-transporting ATP synthase activity, rotational mechanism"/>
    <property type="evidence" value="ECO:0007669"/>
    <property type="project" value="InterPro"/>
</dbReference>
<evidence type="ECO:0000256" key="5">
    <source>
        <dbReference type="ARBA" id="ARBA00023065"/>
    </source>
</evidence>
<dbReference type="Gene3D" id="1.10.287.80">
    <property type="entry name" value="ATP synthase, gamma subunit, helix hairpin domain"/>
    <property type="match status" value="1"/>
</dbReference>
<evidence type="ECO:0000256" key="3">
    <source>
        <dbReference type="ARBA" id="ARBA00022448"/>
    </source>
</evidence>
<organism evidence="10">
    <name type="scientific">Lygus hesperus</name>
    <name type="common">Western plant bug</name>
    <dbReference type="NCBI Taxonomy" id="30085"/>
    <lineage>
        <taxon>Eukaryota</taxon>
        <taxon>Metazoa</taxon>
        <taxon>Ecdysozoa</taxon>
        <taxon>Arthropoda</taxon>
        <taxon>Hexapoda</taxon>
        <taxon>Insecta</taxon>
        <taxon>Pterygota</taxon>
        <taxon>Neoptera</taxon>
        <taxon>Paraneoptera</taxon>
        <taxon>Hemiptera</taxon>
        <taxon>Heteroptera</taxon>
        <taxon>Panheteroptera</taxon>
        <taxon>Cimicomorpha</taxon>
        <taxon>Miridae</taxon>
        <taxon>Mirini</taxon>
        <taxon>Lygus</taxon>
    </lineage>
</organism>
<dbReference type="PANTHER" id="PTHR11693">
    <property type="entry name" value="ATP SYNTHASE GAMMA CHAIN"/>
    <property type="match status" value="1"/>
</dbReference>
<evidence type="ECO:0000256" key="6">
    <source>
        <dbReference type="ARBA" id="ARBA00023136"/>
    </source>
</evidence>
<comment type="subcellular location">
    <subcellularLocation>
        <location evidence="1">Membrane</location>
        <topology evidence="1">Peripheral membrane protein</topology>
    </subcellularLocation>
</comment>
<evidence type="ECO:0000313" key="10">
    <source>
        <dbReference type="EMBL" id="JAG17002.1"/>
    </source>
</evidence>
<dbReference type="EMBL" id="GBHO01023093">
    <property type="protein sequence ID" value="JAG20511.1"/>
    <property type="molecule type" value="Transcribed_RNA"/>
</dbReference>
<keyword evidence="7" id="KW-0139">CF(1)</keyword>
<dbReference type="EMBL" id="GDHC01016599">
    <property type="protein sequence ID" value="JAQ02030.1"/>
    <property type="molecule type" value="Transcribed_RNA"/>
</dbReference>
<evidence type="ECO:0000256" key="4">
    <source>
        <dbReference type="ARBA" id="ARBA00022781"/>
    </source>
</evidence>
<evidence type="ECO:0000256" key="2">
    <source>
        <dbReference type="ARBA" id="ARBA00007681"/>
    </source>
</evidence>
<keyword evidence="8" id="KW-0066">ATP synthesis</keyword>
<evidence type="ECO:0000313" key="11">
    <source>
        <dbReference type="EMBL" id="JAG17004.1"/>
    </source>
</evidence>
<sequence>MHSIYSDLYRNKTIPFQQVCRIAQMILQEHLENLQRILFFYQRYVDTATNVPVDLTYPSLPVLLDHTDLRYRYEVDSNINTLENFWEFRLAVYMYQMNCDAYTAEVASRVNAMTNSTNNAEDMSNSLTLLYNRTRQAKITSELIEIISGASAIE</sequence>
<evidence type="ECO:0000256" key="9">
    <source>
        <dbReference type="ARBA" id="ARBA00031066"/>
    </source>
</evidence>
<reference evidence="10" key="2">
    <citation type="submission" date="2014-07" db="EMBL/GenBank/DDBJ databases">
        <authorList>
            <person name="Hull J."/>
        </authorList>
    </citation>
    <scope>NUCLEOTIDE SEQUENCE</scope>
</reference>
<keyword evidence="5" id="KW-0406">Ion transport</keyword>
<name>A0A0A9X8F3_LYGHE</name>
<dbReference type="PRINTS" id="PR00126">
    <property type="entry name" value="ATPASEGAMMA"/>
</dbReference>
<gene>
    <name evidence="10" type="primary">ATP3_2</name>
    <name evidence="11" type="synonym">ATP3_0</name>
    <name evidence="12" type="synonym">ATP3_1</name>
    <name evidence="10" type="ORF">CM83_10213</name>
    <name evidence="11" type="ORF">CM83_10214</name>
    <name evidence="12" type="ORF">CM83_10215</name>
    <name evidence="13" type="ORF">g.8375</name>
</gene>
<evidence type="ECO:0000313" key="12">
    <source>
        <dbReference type="EMBL" id="JAG20511.1"/>
    </source>
</evidence>
<dbReference type="GO" id="GO:0045259">
    <property type="term" value="C:proton-transporting ATP synthase complex"/>
    <property type="evidence" value="ECO:0007669"/>
    <property type="project" value="UniProtKB-KW"/>
</dbReference>
<protein>
    <recommendedName>
        <fullName evidence="9">F-ATPase gamma subunit</fullName>
    </recommendedName>
</protein>
<dbReference type="InterPro" id="IPR000131">
    <property type="entry name" value="ATP_synth_F1_gsu"/>
</dbReference>
<reference evidence="13" key="3">
    <citation type="journal article" date="2016" name="Gigascience">
        <title>De novo construction of an expanded transcriptome assembly for the western tarnished plant bug, Lygus hesperus.</title>
        <authorList>
            <person name="Tassone E.E."/>
            <person name="Geib S.M."/>
            <person name="Hall B."/>
            <person name="Fabrick J.A."/>
            <person name="Brent C.S."/>
            <person name="Hull J.J."/>
        </authorList>
    </citation>
    <scope>NUCLEOTIDE SEQUENCE</scope>
</reference>
<dbReference type="SUPFAM" id="SSF52943">
    <property type="entry name" value="ATP synthase (F1-ATPase), gamma subunit"/>
    <property type="match status" value="1"/>
</dbReference>
<evidence type="ECO:0000256" key="8">
    <source>
        <dbReference type="ARBA" id="ARBA00023310"/>
    </source>
</evidence>
<keyword evidence="3" id="KW-0813">Transport</keyword>
<keyword evidence="4" id="KW-0375">Hydrogen ion transport</keyword>
<keyword evidence="6" id="KW-0472">Membrane</keyword>
<dbReference type="InterPro" id="IPR023632">
    <property type="entry name" value="ATP_synth_F1_gsu_CS"/>
</dbReference>
<dbReference type="InterPro" id="IPR035968">
    <property type="entry name" value="ATP_synth_F1_ATPase_gsu"/>
</dbReference>
<dbReference type="Pfam" id="PF00231">
    <property type="entry name" value="ATP-synt"/>
    <property type="match status" value="1"/>
</dbReference>
<reference evidence="10" key="1">
    <citation type="journal article" date="2014" name="PLoS ONE">
        <title>Transcriptome-Based Identification of ABC Transporters in the Western Tarnished Plant Bug Lygus hesperus.</title>
        <authorList>
            <person name="Hull J.J."/>
            <person name="Chaney K."/>
            <person name="Geib S.M."/>
            <person name="Fabrick J.A."/>
            <person name="Brent C.S."/>
            <person name="Walsh D."/>
            <person name="Lavine L.C."/>
        </authorList>
    </citation>
    <scope>NUCLEOTIDE SEQUENCE</scope>
</reference>
<dbReference type="PROSITE" id="PS00153">
    <property type="entry name" value="ATPASE_GAMMA"/>
    <property type="match status" value="1"/>
</dbReference>
<dbReference type="AlphaFoldDB" id="A0A0A9X8F3"/>
<dbReference type="EMBL" id="GBHO01026600">
    <property type="protein sequence ID" value="JAG17004.1"/>
    <property type="molecule type" value="Transcribed_RNA"/>
</dbReference>
<evidence type="ECO:0000256" key="1">
    <source>
        <dbReference type="ARBA" id="ARBA00004170"/>
    </source>
</evidence>
<accession>A0A0A9X8F3</accession>
<dbReference type="EMBL" id="GBHO01026602">
    <property type="protein sequence ID" value="JAG17002.1"/>
    <property type="molecule type" value="Transcribed_RNA"/>
</dbReference>
<evidence type="ECO:0000256" key="7">
    <source>
        <dbReference type="ARBA" id="ARBA00023196"/>
    </source>
</evidence>